<feature type="transmembrane region" description="Helical" evidence="11">
    <location>
        <begin position="145"/>
        <end position="165"/>
    </location>
</feature>
<evidence type="ECO:0000256" key="9">
    <source>
        <dbReference type="ARBA" id="ARBA00023201"/>
    </source>
</evidence>
<evidence type="ECO:0000313" key="13">
    <source>
        <dbReference type="EMBL" id="MEN3322430.1"/>
    </source>
</evidence>
<comment type="similarity">
    <text evidence="10">Belongs to the NhaD Na(+)/H(+) (TC 2.A.62) antiporter family.</text>
</comment>
<organism evidence="13 14">
    <name type="scientific">Mariniflexile soesokkakense</name>
    <dbReference type="NCBI Taxonomy" id="1343160"/>
    <lineage>
        <taxon>Bacteria</taxon>
        <taxon>Pseudomonadati</taxon>
        <taxon>Bacteroidota</taxon>
        <taxon>Flavobacteriia</taxon>
        <taxon>Flavobacteriales</taxon>
        <taxon>Flavobacteriaceae</taxon>
        <taxon>Mariniflexile</taxon>
    </lineage>
</organism>
<evidence type="ECO:0000256" key="2">
    <source>
        <dbReference type="ARBA" id="ARBA00022448"/>
    </source>
</evidence>
<keyword evidence="4 11" id="KW-0812">Transmembrane</keyword>
<protein>
    <submittedName>
        <fullName evidence="13">Sodium:proton antiporter NhaD</fullName>
    </submittedName>
</protein>
<reference evidence="13 14" key="1">
    <citation type="submission" date="2024-01" db="EMBL/GenBank/DDBJ databases">
        <title>Mariniflexile litorale sp. nov., isolated from the shallow sediments of the Sea of Japan.</title>
        <authorList>
            <person name="Romanenko L."/>
            <person name="Bystritskaya E."/>
            <person name="Isaeva M."/>
        </authorList>
    </citation>
    <scope>NUCLEOTIDE SEQUENCE [LARGE SCALE GENOMIC DNA]</scope>
    <source>
        <strain evidence="13 14">KCTC 32427</strain>
    </source>
</reference>
<feature type="transmembrane region" description="Helical" evidence="11">
    <location>
        <begin position="333"/>
        <end position="362"/>
    </location>
</feature>
<feature type="transmembrane region" description="Helical" evidence="11">
    <location>
        <begin position="27"/>
        <end position="44"/>
    </location>
</feature>
<feature type="transmembrane region" description="Helical" evidence="11">
    <location>
        <begin position="254"/>
        <end position="274"/>
    </location>
</feature>
<dbReference type="Proteomes" id="UP001416393">
    <property type="component" value="Unassembled WGS sequence"/>
</dbReference>
<dbReference type="InterPro" id="IPR004680">
    <property type="entry name" value="Cit_transptr-like_dom"/>
</dbReference>
<proteinExistence type="inferred from homology"/>
<dbReference type="EMBL" id="JAZHYP010000001">
    <property type="protein sequence ID" value="MEN3322430.1"/>
    <property type="molecule type" value="Genomic_DNA"/>
</dbReference>
<comment type="subcellular location">
    <subcellularLocation>
        <location evidence="1">Membrane</location>
        <topology evidence="1">Multi-pass membrane protein</topology>
    </subcellularLocation>
</comment>
<dbReference type="PANTHER" id="PTHR43269:SF2">
    <property type="entry name" value="SODIUM_PROTON ANTIPORTER 1-RELATED"/>
    <property type="match status" value="1"/>
</dbReference>
<dbReference type="Pfam" id="PF03600">
    <property type="entry name" value="CitMHS"/>
    <property type="match status" value="1"/>
</dbReference>
<keyword evidence="8 11" id="KW-0472">Membrane</keyword>
<keyword evidence="6" id="KW-0915">Sodium</keyword>
<evidence type="ECO:0000256" key="8">
    <source>
        <dbReference type="ARBA" id="ARBA00023136"/>
    </source>
</evidence>
<dbReference type="NCBIfam" id="NF038006">
    <property type="entry name" value="NhaD_1"/>
    <property type="match status" value="1"/>
</dbReference>
<keyword evidence="2" id="KW-0813">Transport</keyword>
<feature type="transmembrane region" description="Helical" evidence="11">
    <location>
        <begin position="188"/>
        <end position="206"/>
    </location>
</feature>
<keyword evidence="5 11" id="KW-1133">Transmembrane helix</keyword>
<name>A0ABV0A874_9FLAO</name>
<feature type="transmembrane region" description="Helical" evidence="11">
    <location>
        <begin position="227"/>
        <end position="248"/>
    </location>
</feature>
<feature type="transmembrane region" description="Helical" evidence="11">
    <location>
        <begin position="107"/>
        <end position="133"/>
    </location>
</feature>
<evidence type="ECO:0000259" key="12">
    <source>
        <dbReference type="Pfam" id="PF03600"/>
    </source>
</evidence>
<evidence type="ECO:0000256" key="5">
    <source>
        <dbReference type="ARBA" id="ARBA00022989"/>
    </source>
</evidence>
<evidence type="ECO:0000256" key="11">
    <source>
        <dbReference type="SAM" id="Phobius"/>
    </source>
</evidence>
<evidence type="ECO:0000256" key="1">
    <source>
        <dbReference type="ARBA" id="ARBA00004141"/>
    </source>
</evidence>
<evidence type="ECO:0000256" key="4">
    <source>
        <dbReference type="ARBA" id="ARBA00022692"/>
    </source>
</evidence>
<feature type="transmembrane region" description="Helical" evidence="11">
    <location>
        <begin position="374"/>
        <end position="399"/>
    </location>
</feature>
<dbReference type="PANTHER" id="PTHR43269">
    <property type="entry name" value="SODIUM/PROTON ANTIPORTER 1-RELATED"/>
    <property type="match status" value="1"/>
</dbReference>
<feature type="transmembrane region" description="Helical" evidence="11">
    <location>
        <begin position="295"/>
        <end position="313"/>
    </location>
</feature>
<comment type="caution">
    <text evidence="13">The sequence shown here is derived from an EMBL/GenBank/DDBJ whole genome shotgun (WGS) entry which is preliminary data.</text>
</comment>
<feature type="transmembrane region" description="Helical" evidence="11">
    <location>
        <begin position="411"/>
        <end position="429"/>
    </location>
</feature>
<gene>
    <name evidence="13" type="primary">nhaD</name>
    <name evidence="13" type="ORF">VP395_01705</name>
</gene>
<keyword evidence="3" id="KW-0050">Antiport</keyword>
<evidence type="ECO:0000256" key="7">
    <source>
        <dbReference type="ARBA" id="ARBA00023065"/>
    </source>
</evidence>
<feature type="domain" description="Citrate transporter-like" evidence="12">
    <location>
        <begin position="13"/>
        <end position="361"/>
    </location>
</feature>
<dbReference type="RefSeq" id="WP_346239975.1">
    <property type="nucleotide sequence ID" value="NZ_JAZHYP010000001.1"/>
</dbReference>
<evidence type="ECO:0000256" key="6">
    <source>
        <dbReference type="ARBA" id="ARBA00023053"/>
    </source>
</evidence>
<feature type="transmembrane region" description="Helical" evidence="11">
    <location>
        <begin position="72"/>
        <end position="95"/>
    </location>
</feature>
<evidence type="ECO:0000256" key="3">
    <source>
        <dbReference type="ARBA" id="ARBA00022449"/>
    </source>
</evidence>
<keyword evidence="14" id="KW-1185">Reference proteome</keyword>
<evidence type="ECO:0000313" key="14">
    <source>
        <dbReference type="Proteomes" id="UP001416393"/>
    </source>
</evidence>
<evidence type="ECO:0000256" key="10">
    <source>
        <dbReference type="ARBA" id="ARBA00025753"/>
    </source>
</evidence>
<keyword evidence="9" id="KW-0739">Sodium transport</keyword>
<accession>A0ABV0A874</accession>
<keyword evidence="7" id="KW-0406">Ion transport</keyword>
<sequence>MYILLAIAFIIGYIFIAFEHPLKIDKAASAILTGVICWVILVLGQETIFQTTPEPHFIDEAILHHLGEISQILFFLLGAMTIVELIDTHGGFHIITSKIKTANRIKLLWIIGVVTFILSSVLDNLTTTIVMATLLKKLMKDKEDVWFFGGIVVIAANAGGAWSPIGDVTTIMLWIGGQVTALNIIKEVLLPSIVCLIVPLFVLSFIKRGEITKSASLDSNNHEQITSPFEASLILWLGVGGLLFVPVFKTLTHLPPFMGILLSLGVLWIVTEIIHKNKATDHRHNLSVAHVIRKVDTPSVLFFLGILLAVASLQTGGHLIEVAKLLNDTFGNIYIINIIIGLISSIVDNVPLVAGAMGMYPLSLYPQDHEFWELLAYCAGTGGSTLIIGSAAGVAIMGILKIDFLWYLKKISWLAIIGYLAGVLTYYLINL</sequence>
<dbReference type="InterPro" id="IPR045016">
    <property type="entry name" value="NhaD-like"/>
</dbReference>